<evidence type="ECO:0008006" key="3">
    <source>
        <dbReference type="Google" id="ProtNLM"/>
    </source>
</evidence>
<sequence length="171" mass="19326">MELLRGRIDIYLRQLDPLIPNEVYQVTHYVSPSLSSPIEHQSTVVPLPPAPSALAKPPIVQVYSRRRDTNDTCPTPVSSSSDPPLLDPYEYIDLPIALRKDSIFVPKTMKEDLSHPGWSNAMLEEIHALEENHTWDLVDIPEGKKSIGLSGSLPLKLILMVLWQDLREKQD</sequence>
<gene>
    <name evidence="1" type="ORF">KY290_001248</name>
</gene>
<dbReference type="EMBL" id="JAIVGD010000001">
    <property type="protein sequence ID" value="KAH0781650.1"/>
    <property type="molecule type" value="Genomic_DNA"/>
</dbReference>
<protein>
    <recommendedName>
        <fullName evidence="3">Mitochondrial protein</fullName>
    </recommendedName>
</protein>
<accession>A0ABQ7WNW3</accession>
<dbReference type="Proteomes" id="UP000826656">
    <property type="component" value="Unassembled WGS sequence"/>
</dbReference>
<name>A0ABQ7WNW3_SOLTU</name>
<proteinExistence type="predicted"/>
<evidence type="ECO:0000313" key="2">
    <source>
        <dbReference type="Proteomes" id="UP000826656"/>
    </source>
</evidence>
<reference evidence="1 2" key="1">
    <citation type="journal article" date="2021" name="bioRxiv">
        <title>Chromosome-scale and haplotype-resolved genome assembly of a tetraploid potato cultivar.</title>
        <authorList>
            <person name="Sun H."/>
            <person name="Jiao W.-B."/>
            <person name="Krause K."/>
            <person name="Campoy J.A."/>
            <person name="Goel M."/>
            <person name="Folz-Donahue K."/>
            <person name="Kukat C."/>
            <person name="Huettel B."/>
            <person name="Schneeberger K."/>
        </authorList>
    </citation>
    <scope>NUCLEOTIDE SEQUENCE [LARGE SCALE GENOMIC DNA]</scope>
    <source>
        <strain evidence="1">SolTubOtavaFocal</strain>
        <tissue evidence="1">Leaves</tissue>
    </source>
</reference>
<evidence type="ECO:0000313" key="1">
    <source>
        <dbReference type="EMBL" id="KAH0781650.1"/>
    </source>
</evidence>
<comment type="caution">
    <text evidence="1">The sequence shown here is derived from an EMBL/GenBank/DDBJ whole genome shotgun (WGS) entry which is preliminary data.</text>
</comment>
<keyword evidence="2" id="KW-1185">Reference proteome</keyword>
<organism evidence="1 2">
    <name type="scientific">Solanum tuberosum</name>
    <name type="common">Potato</name>
    <dbReference type="NCBI Taxonomy" id="4113"/>
    <lineage>
        <taxon>Eukaryota</taxon>
        <taxon>Viridiplantae</taxon>
        <taxon>Streptophyta</taxon>
        <taxon>Embryophyta</taxon>
        <taxon>Tracheophyta</taxon>
        <taxon>Spermatophyta</taxon>
        <taxon>Magnoliopsida</taxon>
        <taxon>eudicotyledons</taxon>
        <taxon>Gunneridae</taxon>
        <taxon>Pentapetalae</taxon>
        <taxon>asterids</taxon>
        <taxon>lamiids</taxon>
        <taxon>Solanales</taxon>
        <taxon>Solanaceae</taxon>
        <taxon>Solanoideae</taxon>
        <taxon>Solaneae</taxon>
        <taxon>Solanum</taxon>
    </lineage>
</organism>